<name>A0ABW1G7T2_9ACTN</name>
<proteinExistence type="predicted"/>
<accession>A0ABW1G7T2</accession>
<feature type="transmembrane region" description="Helical" evidence="1">
    <location>
        <begin position="180"/>
        <end position="196"/>
    </location>
</feature>
<dbReference type="RefSeq" id="WP_380588118.1">
    <property type="nucleotide sequence ID" value="NZ_JBHSQJ010000123.1"/>
</dbReference>
<gene>
    <name evidence="2" type="ORF">ACFP3V_25785</name>
</gene>
<sequence length="223" mass="22680">MATEIPGAEIGDRHPLALALFALTFVSGVVDAVSYLGLGRVFTANMTGNVVIVGFALGGAPGFSVLDSLVSLGFFLLGSVASGRVTRELRPKGRQFWFRRVLLAEAVLEGAAALVAATAPAVPHAVLIAVLAVALGLRNGTVRALGVPDLTTTVLTMTLTGFAADSPLAGAAGTRWSRRLGSALTMLAGAALGAALTVHTALGWPLLLAALLVAATAVLYREP</sequence>
<evidence type="ECO:0000313" key="2">
    <source>
        <dbReference type="EMBL" id="MFC5910614.1"/>
    </source>
</evidence>
<dbReference type="PANTHER" id="PTHR37314">
    <property type="entry name" value="SLR0142 PROTEIN"/>
    <property type="match status" value="1"/>
</dbReference>
<organism evidence="2 3">
    <name type="scientific">Streptacidiphilus monticola</name>
    <dbReference type="NCBI Taxonomy" id="2161674"/>
    <lineage>
        <taxon>Bacteria</taxon>
        <taxon>Bacillati</taxon>
        <taxon>Actinomycetota</taxon>
        <taxon>Actinomycetes</taxon>
        <taxon>Kitasatosporales</taxon>
        <taxon>Streptomycetaceae</taxon>
        <taxon>Streptacidiphilus</taxon>
    </lineage>
</organism>
<protein>
    <submittedName>
        <fullName evidence="2">YoaK family protein</fullName>
    </submittedName>
</protein>
<feature type="transmembrane region" description="Helical" evidence="1">
    <location>
        <begin position="121"/>
        <end position="137"/>
    </location>
</feature>
<feature type="transmembrane region" description="Helical" evidence="1">
    <location>
        <begin position="50"/>
        <end position="77"/>
    </location>
</feature>
<feature type="transmembrane region" description="Helical" evidence="1">
    <location>
        <begin position="202"/>
        <end position="220"/>
    </location>
</feature>
<dbReference type="PANTHER" id="PTHR37314:SF4">
    <property type="entry name" value="UPF0700 TRANSMEMBRANE PROTEIN YOAK"/>
    <property type="match status" value="1"/>
</dbReference>
<dbReference type="InterPro" id="IPR010699">
    <property type="entry name" value="DUF1275"/>
</dbReference>
<keyword evidence="1" id="KW-1133">Transmembrane helix</keyword>
<reference evidence="3" key="1">
    <citation type="journal article" date="2019" name="Int. J. Syst. Evol. Microbiol.">
        <title>The Global Catalogue of Microorganisms (GCM) 10K type strain sequencing project: providing services to taxonomists for standard genome sequencing and annotation.</title>
        <authorList>
            <consortium name="The Broad Institute Genomics Platform"/>
            <consortium name="The Broad Institute Genome Sequencing Center for Infectious Disease"/>
            <person name="Wu L."/>
            <person name="Ma J."/>
        </authorList>
    </citation>
    <scope>NUCLEOTIDE SEQUENCE [LARGE SCALE GENOMIC DNA]</scope>
    <source>
        <strain evidence="3">JCM 4816</strain>
    </source>
</reference>
<keyword evidence="3" id="KW-1185">Reference proteome</keyword>
<keyword evidence="1" id="KW-0472">Membrane</keyword>
<dbReference type="EMBL" id="JBHSQJ010000123">
    <property type="protein sequence ID" value="MFC5910614.1"/>
    <property type="molecule type" value="Genomic_DNA"/>
</dbReference>
<dbReference type="Proteomes" id="UP001596174">
    <property type="component" value="Unassembled WGS sequence"/>
</dbReference>
<comment type="caution">
    <text evidence="2">The sequence shown here is derived from an EMBL/GenBank/DDBJ whole genome shotgun (WGS) entry which is preliminary data.</text>
</comment>
<feature type="transmembrane region" description="Helical" evidence="1">
    <location>
        <begin position="16"/>
        <end position="38"/>
    </location>
</feature>
<evidence type="ECO:0000313" key="3">
    <source>
        <dbReference type="Proteomes" id="UP001596174"/>
    </source>
</evidence>
<dbReference type="Pfam" id="PF06912">
    <property type="entry name" value="DUF1275"/>
    <property type="match status" value="1"/>
</dbReference>
<keyword evidence="1" id="KW-0812">Transmembrane</keyword>
<evidence type="ECO:0000256" key="1">
    <source>
        <dbReference type="SAM" id="Phobius"/>
    </source>
</evidence>